<dbReference type="EMBL" id="CAKOAT010069599">
    <property type="protein sequence ID" value="CAH8308691.1"/>
    <property type="molecule type" value="Genomic_DNA"/>
</dbReference>
<proteinExistence type="predicted"/>
<dbReference type="Proteomes" id="UP001642260">
    <property type="component" value="Unassembled WGS sequence"/>
</dbReference>
<accession>A0ABC8J118</accession>
<feature type="region of interest" description="Disordered" evidence="1">
    <location>
        <begin position="1"/>
        <end position="38"/>
    </location>
</feature>
<evidence type="ECO:0000313" key="2">
    <source>
        <dbReference type="EMBL" id="CAH8308691.1"/>
    </source>
</evidence>
<comment type="caution">
    <text evidence="2">The sequence shown here is derived from an EMBL/GenBank/DDBJ whole genome shotgun (WGS) entry which is preliminary data.</text>
</comment>
<sequence>MRGESSSRNVRSRHTPDLETSVDRNNLPRTSGIDSHPAHHNVSILAQVHSLVSHLTGSFPSPWRYANSLEIQMLLSTFINHIDSYLADISGFSPETINFLPSRIVVNSTPVDTSGYHQGLIGNRNSTATHCLSREI</sequence>
<reference evidence="2 3" key="1">
    <citation type="submission" date="2022-03" db="EMBL/GenBank/DDBJ databases">
        <authorList>
            <person name="Macdonald S."/>
            <person name="Ahmed S."/>
            <person name="Newling K."/>
        </authorList>
    </citation>
    <scope>NUCLEOTIDE SEQUENCE [LARGE SCALE GENOMIC DNA]</scope>
</reference>
<keyword evidence="3" id="KW-1185">Reference proteome</keyword>
<gene>
    <name evidence="2" type="ORF">ERUC_LOCUS5248</name>
</gene>
<evidence type="ECO:0000313" key="3">
    <source>
        <dbReference type="Proteomes" id="UP001642260"/>
    </source>
</evidence>
<protein>
    <submittedName>
        <fullName evidence="2">Uncharacterized protein</fullName>
    </submittedName>
</protein>
<organism evidence="2 3">
    <name type="scientific">Eruca vesicaria subsp. sativa</name>
    <name type="common">Garden rocket</name>
    <name type="synonym">Eruca sativa</name>
    <dbReference type="NCBI Taxonomy" id="29727"/>
    <lineage>
        <taxon>Eukaryota</taxon>
        <taxon>Viridiplantae</taxon>
        <taxon>Streptophyta</taxon>
        <taxon>Embryophyta</taxon>
        <taxon>Tracheophyta</taxon>
        <taxon>Spermatophyta</taxon>
        <taxon>Magnoliopsida</taxon>
        <taxon>eudicotyledons</taxon>
        <taxon>Gunneridae</taxon>
        <taxon>Pentapetalae</taxon>
        <taxon>rosids</taxon>
        <taxon>malvids</taxon>
        <taxon>Brassicales</taxon>
        <taxon>Brassicaceae</taxon>
        <taxon>Brassiceae</taxon>
        <taxon>Eruca</taxon>
    </lineage>
</organism>
<dbReference type="AlphaFoldDB" id="A0ABC8J118"/>
<feature type="compositionally biased region" description="Polar residues" evidence="1">
    <location>
        <begin position="23"/>
        <end position="33"/>
    </location>
</feature>
<evidence type="ECO:0000256" key="1">
    <source>
        <dbReference type="SAM" id="MobiDB-lite"/>
    </source>
</evidence>
<name>A0ABC8J118_ERUVS</name>